<keyword evidence="5 7" id="KW-1133">Transmembrane helix</keyword>
<feature type="transmembrane region" description="Helical" evidence="7">
    <location>
        <begin position="403"/>
        <end position="424"/>
    </location>
</feature>
<keyword evidence="7" id="KW-0813">Transport</keyword>
<reference evidence="9" key="1">
    <citation type="submission" date="2016-04" db="EMBL/GenBank/DDBJ databases">
        <authorList>
            <person name="Evans L.H."/>
            <person name="Alamgir A."/>
            <person name="Owens N."/>
            <person name="Weber N.D."/>
            <person name="Virtaneva K."/>
            <person name="Barbian K."/>
            <person name="Babar A."/>
            <person name="Rosenke K."/>
        </authorList>
    </citation>
    <scope>NUCLEOTIDE SEQUENCE</scope>
    <source>
        <strain evidence="9">86</strain>
    </source>
</reference>
<dbReference type="PIRSF" id="PIRSF006066">
    <property type="entry name" value="HI0050"/>
    <property type="match status" value="1"/>
</dbReference>
<organism evidence="9">
    <name type="scientific">uncultured Alphaproteobacteria bacterium</name>
    <dbReference type="NCBI Taxonomy" id="91750"/>
    <lineage>
        <taxon>Bacteria</taxon>
        <taxon>Pseudomonadati</taxon>
        <taxon>Pseudomonadota</taxon>
        <taxon>Alphaproteobacteria</taxon>
        <taxon>environmental samples</taxon>
    </lineage>
</organism>
<feature type="transmembrane region" description="Helical" evidence="7">
    <location>
        <begin position="363"/>
        <end position="383"/>
    </location>
</feature>
<keyword evidence="6 7" id="KW-0472">Membrane</keyword>
<dbReference type="EMBL" id="FLUO01000003">
    <property type="protein sequence ID" value="SBW12929.1"/>
    <property type="molecule type" value="Genomic_DNA"/>
</dbReference>
<comment type="subcellular location">
    <subcellularLocation>
        <location evidence="1 7">Cell inner membrane</location>
        <topology evidence="1 7">Multi-pass membrane protein</topology>
    </subcellularLocation>
</comment>
<evidence type="ECO:0000259" key="8">
    <source>
        <dbReference type="Pfam" id="PF06808"/>
    </source>
</evidence>
<keyword evidence="3 7" id="KW-0997">Cell inner membrane</keyword>
<feature type="transmembrane region" description="Helical" evidence="7">
    <location>
        <begin position="137"/>
        <end position="161"/>
    </location>
</feature>
<dbReference type="InterPro" id="IPR010656">
    <property type="entry name" value="DctM"/>
</dbReference>
<dbReference type="PANTHER" id="PTHR33362">
    <property type="entry name" value="SIALIC ACID TRAP TRANSPORTER PERMEASE PROTEIN SIAT-RELATED"/>
    <property type="match status" value="1"/>
</dbReference>
<evidence type="ECO:0000256" key="4">
    <source>
        <dbReference type="ARBA" id="ARBA00022692"/>
    </source>
</evidence>
<dbReference type="Pfam" id="PF06808">
    <property type="entry name" value="DctM"/>
    <property type="match status" value="1"/>
</dbReference>
<protein>
    <recommendedName>
        <fullName evidence="7">TRAP transporter large permease protein</fullName>
    </recommendedName>
</protein>
<proteinExistence type="inferred from homology"/>
<dbReference type="NCBIfam" id="TIGR00786">
    <property type="entry name" value="dctM"/>
    <property type="match status" value="1"/>
</dbReference>
<evidence type="ECO:0000256" key="5">
    <source>
        <dbReference type="ARBA" id="ARBA00022989"/>
    </source>
</evidence>
<dbReference type="GO" id="GO:0022857">
    <property type="term" value="F:transmembrane transporter activity"/>
    <property type="evidence" value="ECO:0007669"/>
    <property type="project" value="UniProtKB-UniRule"/>
</dbReference>
<comment type="caution">
    <text evidence="7">Lacks conserved residue(s) required for the propagation of feature annotation.</text>
</comment>
<dbReference type="PANTHER" id="PTHR33362:SF4">
    <property type="entry name" value="2,3-DIKETO-L-GULONATE TRAP TRANSPORTER LARGE PERMEASE PROTEIN YIAN"/>
    <property type="match status" value="1"/>
</dbReference>
<evidence type="ECO:0000256" key="6">
    <source>
        <dbReference type="ARBA" id="ARBA00023136"/>
    </source>
</evidence>
<dbReference type="AlphaFoldDB" id="A0A212KMN5"/>
<keyword evidence="4 7" id="KW-0812">Transmembrane</keyword>
<dbReference type="InterPro" id="IPR004681">
    <property type="entry name" value="TRAP_DctM"/>
</dbReference>
<evidence type="ECO:0000256" key="3">
    <source>
        <dbReference type="ARBA" id="ARBA00022519"/>
    </source>
</evidence>
<accession>A0A212KMN5</accession>
<evidence type="ECO:0000256" key="7">
    <source>
        <dbReference type="RuleBase" id="RU369079"/>
    </source>
</evidence>
<comment type="subunit">
    <text evidence="7">The complex comprises the extracytoplasmic solute receptor protein and the two transmembrane proteins.</text>
</comment>
<evidence type="ECO:0000256" key="1">
    <source>
        <dbReference type="ARBA" id="ARBA00004429"/>
    </source>
</evidence>
<feature type="domain" description="TRAP C4-dicarboxylate transport system permease DctM subunit" evidence="8">
    <location>
        <begin position="10"/>
        <end position="419"/>
    </location>
</feature>
<dbReference type="GO" id="GO:0005886">
    <property type="term" value="C:plasma membrane"/>
    <property type="evidence" value="ECO:0007669"/>
    <property type="project" value="UniProtKB-SubCell"/>
</dbReference>
<feature type="transmembrane region" description="Helical" evidence="7">
    <location>
        <begin position="318"/>
        <end position="351"/>
    </location>
</feature>
<comment type="similarity">
    <text evidence="7">Belongs to the TRAP transporter large permease family.</text>
</comment>
<feature type="transmembrane region" description="Helical" evidence="7">
    <location>
        <begin position="49"/>
        <end position="71"/>
    </location>
</feature>
<keyword evidence="2" id="KW-1003">Cell membrane</keyword>
<gene>
    <name evidence="9" type="ORF">KL86APRO_30420</name>
</gene>
<evidence type="ECO:0000313" key="9">
    <source>
        <dbReference type="EMBL" id="SBW12929.1"/>
    </source>
</evidence>
<evidence type="ECO:0000256" key="2">
    <source>
        <dbReference type="ARBA" id="ARBA00022475"/>
    </source>
</evidence>
<comment type="function">
    <text evidence="7">Part of the tripartite ATP-independent periplasmic (TRAP) transport system.</text>
</comment>
<feature type="transmembrane region" description="Helical" evidence="7">
    <location>
        <begin position="244"/>
        <end position="260"/>
    </location>
</feature>
<sequence>MTDAMLLLTLLFFGLMMLGAPVAFAIGISGFSFFAISSVMPAAIGVQQVASASQSFPLLAVPFFVLAGHMMNRTGITRRLIRCSEVLVSWMAGGMAQVCIVLSTLMGGVSGSAVADAAMEARILGPDLIRNGYSRGFTCATIAICSLITATIPPSLGLILYGFVGNVSIGKLFLAGIVPGLMMMAGLMTTVWLISRRRGYRSAVARPPTWAAMRAAVGDAKWALLFPVALLVAIRGGLFTPSEVGAFAVVYAIVVGVVFHKELTWRDAMDALLQGAIDNGLIVLIIMFSGMVGYAIIFEQAPQAIAAAMLELSHDPLVMLGLIVVFLLIAGCFVEATVLVLLLTPIFLPIVRQLGVDEVHFGIVMMTMVTFGGMTPPVGVAMFTVCGLLDCPVDDYLVEALPLIATILLLVAILILFPEVSLFLPRLVM</sequence>
<name>A0A212KMN5_9PROT</name>
<feature type="transmembrane region" description="Helical" evidence="7">
    <location>
        <begin position="173"/>
        <end position="194"/>
    </location>
</feature>
<feature type="transmembrane region" description="Helical" evidence="7">
    <location>
        <begin position="281"/>
        <end position="298"/>
    </location>
</feature>